<gene>
    <name evidence="3" type="ORF">FJZ00_07785</name>
</gene>
<dbReference type="Proteomes" id="UP000703893">
    <property type="component" value="Unassembled WGS sequence"/>
</dbReference>
<reference evidence="3 4" key="1">
    <citation type="submission" date="2019-03" db="EMBL/GenBank/DDBJ databases">
        <title>Lake Tanganyika Metagenome-Assembled Genomes (MAGs).</title>
        <authorList>
            <person name="Tran P."/>
        </authorList>
    </citation>
    <scope>NUCLEOTIDE SEQUENCE [LARGE SCALE GENOMIC DNA]</scope>
    <source>
        <strain evidence="3">K_DeepCast_65m_m2_236</strain>
    </source>
</reference>
<dbReference type="EMBL" id="VGJX01000419">
    <property type="protein sequence ID" value="MBM3275038.1"/>
    <property type="molecule type" value="Genomic_DNA"/>
</dbReference>
<dbReference type="InterPro" id="IPR006680">
    <property type="entry name" value="Amidohydro-rel"/>
</dbReference>
<dbReference type="Pfam" id="PF04909">
    <property type="entry name" value="Amidohydro_2"/>
    <property type="match status" value="1"/>
</dbReference>
<organism evidence="3 4">
    <name type="scientific">Candidatus Tanganyikabacteria bacterium</name>
    <dbReference type="NCBI Taxonomy" id="2961651"/>
    <lineage>
        <taxon>Bacteria</taxon>
        <taxon>Bacillati</taxon>
        <taxon>Candidatus Sericytochromatia</taxon>
        <taxon>Candidatus Tanganyikabacteria</taxon>
    </lineage>
</organism>
<evidence type="ECO:0000313" key="3">
    <source>
        <dbReference type="EMBL" id="MBM3275038.1"/>
    </source>
</evidence>
<dbReference type="GO" id="GO:0016831">
    <property type="term" value="F:carboxy-lyase activity"/>
    <property type="evidence" value="ECO:0007669"/>
    <property type="project" value="InterPro"/>
</dbReference>
<evidence type="ECO:0000256" key="1">
    <source>
        <dbReference type="ARBA" id="ARBA00023239"/>
    </source>
</evidence>
<dbReference type="Gene3D" id="3.20.20.140">
    <property type="entry name" value="Metal-dependent hydrolases"/>
    <property type="match status" value="1"/>
</dbReference>
<name>A0A937X494_9BACT</name>
<accession>A0A937X494</accession>
<proteinExistence type="predicted"/>
<feature type="domain" description="Amidohydrolase-related" evidence="2">
    <location>
        <begin position="84"/>
        <end position="381"/>
    </location>
</feature>
<protein>
    <submittedName>
        <fullName evidence="3">Amidohydrolase</fullName>
    </submittedName>
</protein>
<evidence type="ECO:0000313" key="4">
    <source>
        <dbReference type="Proteomes" id="UP000703893"/>
    </source>
</evidence>
<dbReference type="SUPFAM" id="SSF51556">
    <property type="entry name" value="Metallo-dependent hydrolases"/>
    <property type="match status" value="1"/>
</dbReference>
<evidence type="ECO:0000259" key="2">
    <source>
        <dbReference type="Pfam" id="PF04909"/>
    </source>
</evidence>
<dbReference type="PANTHER" id="PTHR21240">
    <property type="entry name" value="2-AMINO-3-CARBOXYLMUCONATE-6-SEMIALDEHYDE DECARBOXYLASE"/>
    <property type="match status" value="1"/>
</dbReference>
<dbReference type="InterPro" id="IPR032466">
    <property type="entry name" value="Metal_Hydrolase"/>
</dbReference>
<keyword evidence="1" id="KW-0456">Lyase</keyword>
<dbReference type="AlphaFoldDB" id="A0A937X494"/>
<dbReference type="InterPro" id="IPR032465">
    <property type="entry name" value="ACMSD"/>
</dbReference>
<dbReference type="GO" id="GO:0016787">
    <property type="term" value="F:hydrolase activity"/>
    <property type="evidence" value="ECO:0007669"/>
    <property type="project" value="InterPro"/>
</dbReference>
<comment type="caution">
    <text evidence="3">The sequence shown here is derived from an EMBL/GenBank/DDBJ whole genome shotgun (WGS) entry which is preliminary data.</text>
</comment>
<sequence length="383" mass="42655">MRLSISSSFSIADRAGGIDASWRLVPMYGIMVSVRDACCVAEARETLATRFPDALAMGRELRWFEAVEPWRVRVADAGIGPVIDMHSHLALSYLLPPTVDLHARHEGAEHYLPMASPVDLDLYANRNFSKAHLAALRRDLSVNSLTAGGMRRTHTVPNLLADMADLGIERSVILPIDFPALSRNAEAYLDAARTDDRLVSFGSVHPWAIGRRRRLETQRSAGAKGIKLHPMAQNIRPDDPRAAKLYRLCGELGIPVLWHCGPVGIEPPLGRYNSQVRFYERPIADHPRTVFILGHSGALQFEQALALAFRYPNVYLETSSQGLPNVRRMVTEADPTRVVFGSDWPFYHQSLALAKLLIATEDRRELRRDLLYGNAAKLLGLAL</sequence>
<dbReference type="CDD" id="cd01292">
    <property type="entry name" value="metallo-dependent_hydrolases"/>
    <property type="match status" value="1"/>
</dbReference>